<reference evidence="2 3" key="1">
    <citation type="submission" date="2024-01" db="EMBL/GenBank/DDBJ databases">
        <title>A draft genome for a cacao thread blight-causing isolate of Paramarasmius palmivorus.</title>
        <authorList>
            <person name="Baruah I.K."/>
            <person name="Bukari Y."/>
            <person name="Amoako-Attah I."/>
            <person name="Meinhardt L.W."/>
            <person name="Bailey B.A."/>
            <person name="Cohen S.P."/>
        </authorList>
    </citation>
    <scope>NUCLEOTIDE SEQUENCE [LARGE SCALE GENOMIC DNA]</scope>
    <source>
        <strain evidence="2 3">GH-12</strain>
    </source>
</reference>
<proteinExistence type="predicted"/>
<keyword evidence="3" id="KW-1185">Reference proteome</keyword>
<evidence type="ECO:0000256" key="1">
    <source>
        <dbReference type="SAM" id="MobiDB-lite"/>
    </source>
</evidence>
<organism evidence="2 3">
    <name type="scientific">Paramarasmius palmivorus</name>
    <dbReference type="NCBI Taxonomy" id="297713"/>
    <lineage>
        <taxon>Eukaryota</taxon>
        <taxon>Fungi</taxon>
        <taxon>Dikarya</taxon>
        <taxon>Basidiomycota</taxon>
        <taxon>Agaricomycotina</taxon>
        <taxon>Agaricomycetes</taxon>
        <taxon>Agaricomycetidae</taxon>
        <taxon>Agaricales</taxon>
        <taxon>Marasmiineae</taxon>
        <taxon>Marasmiaceae</taxon>
        <taxon>Paramarasmius</taxon>
    </lineage>
</organism>
<feature type="compositionally biased region" description="Basic and acidic residues" evidence="1">
    <location>
        <begin position="378"/>
        <end position="412"/>
    </location>
</feature>
<dbReference type="Proteomes" id="UP001383192">
    <property type="component" value="Unassembled WGS sequence"/>
</dbReference>
<feature type="region of interest" description="Disordered" evidence="1">
    <location>
        <begin position="352"/>
        <end position="412"/>
    </location>
</feature>
<feature type="compositionally biased region" description="Polar residues" evidence="1">
    <location>
        <begin position="367"/>
        <end position="376"/>
    </location>
</feature>
<dbReference type="EMBL" id="JAYKXP010000017">
    <property type="protein sequence ID" value="KAK7049374.1"/>
    <property type="molecule type" value="Genomic_DNA"/>
</dbReference>
<comment type="caution">
    <text evidence="2">The sequence shown here is derived from an EMBL/GenBank/DDBJ whole genome shotgun (WGS) entry which is preliminary data.</text>
</comment>
<feature type="region of interest" description="Disordered" evidence="1">
    <location>
        <begin position="1"/>
        <end position="48"/>
    </location>
</feature>
<evidence type="ECO:0000313" key="3">
    <source>
        <dbReference type="Proteomes" id="UP001383192"/>
    </source>
</evidence>
<sequence>MPKVPSQRQSPHKATQQRIQTSRDDREIAKRQREEEKRIKQDQLNRKKHWRKYVTDHQWSGKPAHKHKKGTKTLCKTKAAELDVLGTKLTSNELGILKYEIRTFNPPGMFFLAKKKLYSKSDVVELAKLKAQTLGVTGAPSSNPGSNDNEDKTIKKHEYESVPGDPPADEIIWKGEHLWYFDVNIKDACLTYCLKPKDLTDLVSKEGRLDLQSVAVRALEVHGGLKRHNGIVIQRRKGDQEALEVLGHHEPLQPYSQELRELLEQEYGQNSWAYNIGNSPPRPTQEERRRTVLQYGPVYKLRVEYYGSDWMWFHGNGRPLMRSTAAVAVTKLQGSRAKLFFPFLVTAISSKKQVKMPPESSSRRKATNPSSKTAQQKLEAEQRRKERDAKKQQRDEEKLRKAEERKEKARRKEAWEDYVKENQWSSNGEDYTHPNQLWTINKGNAMKLTKPQLKSEEVNTLPHEFHLLPALEGEDFERPMKLYALGAVYDLAKLRATMLGVELQFASPGVSRYSKLGLVVKHKYTPPANASPEDPSPDQILWKGEHLWGYAVNAKDACLTYCLHPGDISDLKSEYDWFDLQSVAVRALEIHGGLQRHNEMIIAKRKADIESIEKLIETSSYDGKPLENYSKKLRDFLPRCKKQWSEDLDDALELTSSELRQRRVLQYGPVFKRPDEERAEWVWFHGNRLPLEEKDLNL</sequence>
<accession>A0AAW0DF36</accession>
<evidence type="ECO:0000313" key="2">
    <source>
        <dbReference type="EMBL" id="KAK7049374.1"/>
    </source>
</evidence>
<feature type="compositionally biased region" description="Polar residues" evidence="1">
    <location>
        <begin position="1"/>
        <end position="20"/>
    </location>
</feature>
<dbReference type="AlphaFoldDB" id="A0AAW0DF36"/>
<feature type="compositionally biased region" description="Basic and acidic residues" evidence="1">
    <location>
        <begin position="21"/>
        <end position="45"/>
    </location>
</feature>
<name>A0AAW0DF36_9AGAR</name>
<gene>
    <name evidence="2" type="ORF">VNI00_005975</name>
</gene>
<protein>
    <submittedName>
        <fullName evidence="2">Uncharacterized protein</fullName>
    </submittedName>
</protein>